<protein>
    <recommendedName>
        <fullName evidence="5">TIR domain-containing protein</fullName>
    </recommendedName>
</protein>
<dbReference type="InterPro" id="IPR056845">
    <property type="entry name" value="LRR_Zer-1"/>
</dbReference>
<comment type="caution">
    <text evidence="6">The sequence shown here is derived from an EMBL/GenBank/DDBJ whole genome shotgun (WGS) entry which is preliminary data.</text>
</comment>
<evidence type="ECO:0000259" key="5">
    <source>
        <dbReference type="PROSITE" id="PS50104"/>
    </source>
</evidence>
<feature type="domain" description="TIR" evidence="5">
    <location>
        <begin position="69"/>
        <end position="238"/>
    </location>
</feature>
<dbReference type="Pfam" id="PF01582">
    <property type="entry name" value="TIR"/>
    <property type="match status" value="1"/>
</dbReference>
<keyword evidence="3" id="KW-0520">NAD</keyword>
<evidence type="ECO:0000256" key="1">
    <source>
        <dbReference type="ARBA" id="ARBA00022614"/>
    </source>
</evidence>
<dbReference type="Pfam" id="PF23282">
    <property type="entry name" value="WHD_ROQ1"/>
    <property type="match status" value="1"/>
</dbReference>
<dbReference type="Pfam" id="PF00931">
    <property type="entry name" value="NB-ARC"/>
    <property type="match status" value="1"/>
</dbReference>
<dbReference type="PRINTS" id="PR00364">
    <property type="entry name" value="DISEASERSIST"/>
</dbReference>
<dbReference type="InterPro" id="IPR027417">
    <property type="entry name" value="P-loop_NTPase"/>
</dbReference>
<evidence type="ECO:0000256" key="4">
    <source>
        <dbReference type="SAM" id="MobiDB-lite"/>
    </source>
</evidence>
<dbReference type="Gene3D" id="3.40.50.300">
    <property type="entry name" value="P-loop containing nucleotide triphosphate hydrolases"/>
    <property type="match status" value="1"/>
</dbReference>
<dbReference type="InterPro" id="IPR000157">
    <property type="entry name" value="TIR_dom"/>
</dbReference>
<evidence type="ECO:0000256" key="2">
    <source>
        <dbReference type="ARBA" id="ARBA00022737"/>
    </source>
</evidence>
<dbReference type="InterPro" id="IPR035897">
    <property type="entry name" value="Toll_tir_struct_dom_sf"/>
</dbReference>
<dbReference type="PROSITE" id="PS50104">
    <property type="entry name" value="TIR"/>
    <property type="match status" value="1"/>
</dbReference>
<keyword evidence="2" id="KW-0677">Repeat</keyword>
<dbReference type="Pfam" id="PF25013">
    <property type="entry name" value="LRR_Zer-1"/>
    <property type="match status" value="1"/>
</dbReference>
<dbReference type="SMART" id="SM00364">
    <property type="entry name" value="LRR_BAC"/>
    <property type="match status" value="6"/>
</dbReference>
<dbReference type="SMART" id="SM00255">
    <property type="entry name" value="TIR"/>
    <property type="match status" value="1"/>
</dbReference>
<organism evidence="6 7">
    <name type="scientific">Eucalyptus globulus</name>
    <name type="common">Tasmanian blue gum</name>
    <dbReference type="NCBI Taxonomy" id="34317"/>
    <lineage>
        <taxon>Eukaryota</taxon>
        <taxon>Viridiplantae</taxon>
        <taxon>Streptophyta</taxon>
        <taxon>Embryophyta</taxon>
        <taxon>Tracheophyta</taxon>
        <taxon>Spermatophyta</taxon>
        <taxon>Magnoliopsida</taxon>
        <taxon>eudicotyledons</taxon>
        <taxon>Gunneridae</taxon>
        <taxon>Pentapetalae</taxon>
        <taxon>rosids</taxon>
        <taxon>malvids</taxon>
        <taxon>Myrtales</taxon>
        <taxon>Myrtaceae</taxon>
        <taxon>Myrtoideae</taxon>
        <taxon>Eucalypteae</taxon>
        <taxon>Eucalyptus</taxon>
    </lineage>
</organism>
<name>A0ABD3JKG5_EUCGL</name>
<dbReference type="InterPro" id="IPR042197">
    <property type="entry name" value="Apaf_helical"/>
</dbReference>
<feature type="region of interest" description="Disordered" evidence="4">
    <location>
        <begin position="33"/>
        <end position="59"/>
    </location>
</feature>
<dbReference type="Proteomes" id="UP001634007">
    <property type="component" value="Unassembled WGS sequence"/>
</dbReference>
<dbReference type="SUPFAM" id="SSF52540">
    <property type="entry name" value="P-loop containing nucleoside triphosphate hydrolases"/>
    <property type="match status" value="1"/>
</dbReference>
<dbReference type="PANTHER" id="PTHR11017">
    <property type="entry name" value="LEUCINE-RICH REPEAT-CONTAINING PROTEIN"/>
    <property type="match status" value="1"/>
</dbReference>
<evidence type="ECO:0000313" key="6">
    <source>
        <dbReference type="EMBL" id="KAL3727577.1"/>
    </source>
</evidence>
<dbReference type="InterPro" id="IPR032675">
    <property type="entry name" value="LRR_dom_sf"/>
</dbReference>
<dbReference type="Gene3D" id="1.10.8.430">
    <property type="entry name" value="Helical domain of apoptotic protease-activating factors"/>
    <property type="match status" value="1"/>
</dbReference>
<dbReference type="SUPFAM" id="SSF52058">
    <property type="entry name" value="L domain-like"/>
    <property type="match status" value="3"/>
</dbReference>
<dbReference type="Gene3D" id="3.80.10.10">
    <property type="entry name" value="Ribonuclease Inhibitor"/>
    <property type="match status" value="5"/>
</dbReference>
<dbReference type="InterPro" id="IPR002182">
    <property type="entry name" value="NB-ARC"/>
</dbReference>
<dbReference type="Gene3D" id="3.40.50.10140">
    <property type="entry name" value="Toll/interleukin-1 receptor homology (TIR) domain"/>
    <property type="match status" value="1"/>
</dbReference>
<dbReference type="FunFam" id="3.40.50.10140:FF:000007">
    <property type="entry name" value="Disease resistance protein (TIR-NBS-LRR class)"/>
    <property type="match status" value="1"/>
</dbReference>
<evidence type="ECO:0000313" key="7">
    <source>
        <dbReference type="Proteomes" id="UP001634007"/>
    </source>
</evidence>
<accession>A0ABD3JKG5</accession>
<sequence>MAWEFFLSLAVAAFVAIVFRLFFRRGDQARSTEESAKRRRACENDGTARGASSTYASTEGQEVATSSGHDYEVFLSFRGPDTRAGFADFLYTSMIDMGIRAYKDDEDLRTGEEFGPALLQAIEQSRISIPIFSKGYASSVWCLKELVKMVECRKTKGQKIMPIFYDVAPAEVRYQTGGYKEAFDLHKNKNRHDEGTMHEWKAALEEVSFLHGRELSNMHNRKEGEFARKVSHEVLRELKKRYLAISKHLVSVDNHVDAIMEMIGAGTSETRIIGIHGMGGIGKTTIAKLIYNNLSHDFEHCCFLRDVRETSKNRGIQCLQNQLVSDILKTKWIDIEDIDEGTQTIEERLSNKRVLLLLDDAEEGNHIDALIGRRDWLGRGSKIIITTRNKSILDVPKVDYSYELSEMDVDQSLQLFSRHAFRQDYPLDEYIGQSMRAIGIARGLPLALEVIGSLLCRTKKEKWDLTLKKLENVPHAAVRSKLKISYDALDVQQQDIFLDIACLFIGYNEDIVVYFWDESKFPEEAMEVLQNMSLIKIEEDNIVWMHDQLRDLGREIVREKSKMKIENQSRVWDPKEALDLLRRPEGKKEVEALRLKFDRKGQFRFTYEGFKSLSNLRFLQVDSSAEYFDAEMRLFWHESPLNVLPTNVFLENSNLLPQLRWLSWHYIPPTFKITNFSMEDVVILDLSRSNITHEWQGWSHMKVMKNLKVLDLSHCQRLKRTPNFSAHSKLERLILIDCCNLVEIDKSICQLTCLVSLNVEVCEKLRRLPKVVGRDLASLIELNISNTKIKELPDSIIMWKNLKVLSMIGTPIRKIPNALWMMENLEKLEFDAEEAEFSAEETGFDSEESEFATEETEFEAKDDFDVEIDNCIYKSRCLRILDLGNVRIYEVPRLPESLIKLYLHTLYMDTFPDLSNLVNLKKLWLGFGPRNGGESGGPVEAYPMPRGIENSSKLESLNPRSDYVTLPVDLSSIHPRLESLSLKGADLRCLPRLPSTLSDLWLDSKDATTLTTDVISLLPRLKELLLRCPNLRCLPSLPSNLLSLQLESECVAALPTDMSSLLPRLEELWLECPKLSCLLSLPLSLSELRLNNCKSLSSLGDLSNLKGLSRLDISYCPIFEIRGLDPLENLGELWLAGFQQVETFPSIGNFNKLKSLYVYDCGNLVKIQGELLQSLEKLVIYGCGSLKELPGLSRLKGLKKVEIKRCGNLENLQYLGLLHLQRVEILPNLSNLNKLGLLVVFHCGNLVEIQGELPPSLKKLEINQCGSLQKLPDLSSLKRLQQVKIWGFRKLDVEDLSNLKTLSILSICYCAISEIQGLDRLENLRVLSLLELQRVEILPNLSNLNKLQTLQVFVCCDLVEIQGELPPYLEELVIRECGSLQKLPDLSSLKRLQKVKIMKQIVAANFFLLH</sequence>
<dbReference type="PANTHER" id="PTHR11017:SF570">
    <property type="entry name" value="DISEASE RESISTANCE PROTEIN (TIR-NBS CLASS)-RELATED"/>
    <property type="match status" value="1"/>
</dbReference>
<evidence type="ECO:0000256" key="3">
    <source>
        <dbReference type="ARBA" id="ARBA00023027"/>
    </source>
</evidence>
<keyword evidence="7" id="KW-1185">Reference proteome</keyword>
<reference evidence="6 7" key="1">
    <citation type="submission" date="2024-11" db="EMBL/GenBank/DDBJ databases">
        <title>Chromosome-level genome assembly of Eucalyptus globulus Labill. provides insights into its genome evolution.</title>
        <authorList>
            <person name="Li X."/>
        </authorList>
    </citation>
    <scope>NUCLEOTIDE SEQUENCE [LARGE SCALE GENOMIC DNA]</scope>
    <source>
        <strain evidence="6">CL2024</strain>
        <tissue evidence="6">Fresh tender leaves</tissue>
    </source>
</reference>
<keyword evidence="1" id="KW-0433">Leucine-rich repeat</keyword>
<dbReference type="EMBL" id="JBJKBG010000008">
    <property type="protein sequence ID" value="KAL3727577.1"/>
    <property type="molecule type" value="Genomic_DNA"/>
</dbReference>
<dbReference type="InterPro" id="IPR044974">
    <property type="entry name" value="Disease_R_plants"/>
</dbReference>
<dbReference type="SUPFAM" id="SSF52200">
    <property type="entry name" value="Toll/Interleukin receptor TIR domain"/>
    <property type="match status" value="1"/>
</dbReference>
<feature type="compositionally biased region" description="Polar residues" evidence="4">
    <location>
        <begin position="50"/>
        <end position="59"/>
    </location>
</feature>
<dbReference type="InterPro" id="IPR058192">
    <property type="entry name" value="WHD_ROQ1-like"/>
</dbReference>
<gene>
    <name evidence="6" type="ORF">ACJRO7_032331</name>
</gene>
<proteinExistence type="predicted"/>